<organism evidence="1 2">
    <name type="scientific">Iphiclides podalirius</name>
    <name type="common">scarce swallowtail</name>
    <dbReference type="NCBI Taxonomy" id="110791"/>
    <lineage>
        <taxon>Eukaryota</taxon>
        <taxon>Metazoa</taxon>
        <taxon>Ecdysozoa</taxon>
        <taxon>Arthropoda</taxon>
        <taxon>Hexapoda</taxon>
        <taxon>Insecta</taxon>
        <taxon>Pterygota</taxon>
        <taxon>Neoptera</taxon>
        <taxon>Endopterygota</taxon>
        <taxon>Lepidoptera</taxon>
        <taxon>Glossata</taxon>
        <taxon>Ditrysia</taxon>
        <taxon>Papilionoidea</taxon>
        <taxon>Papilionidae</taxon>
        <taxon>Papilioninae</taxon>
        <taxon>Iphiclides</taxon>
    </lineage>
</organism>
<protein>
    <submittedName>
        <fullName evidence="1">Uncharacterized protein</fullName>
    </submittedName>
</protein>
<evidence type="ECO:0000313" key="2">
    <source>
        <dbReference type="Proteomes" id="UP000837857"/>
    </source>
</evidence>
<proteinExistence type="predicted"/>
<dbReference type="EMBL" id="OW152818">
    <property type="protein sequence ID" value="CAH2071210.1"/>
    <property type="molecule type" value="Genomic_DNA"/>
</dbReference>
<feature type="non-terminal residue" evidence="1">
    <location>
        <position position="1"/>
    </location>
</feature>
<dbReference type="Proteomes" id="UP000837857">
    <property type="component" value="Chromosome 6"/>
</dbReference>
<accession>A0ABN8IZ15</accession>
<keyword evidence="2" id="KW-1185">Reference proteome</keyword>
<evidence type="ECO:0000313" key="1">
    <source>
        <dbReference type="EMBL" id="CAH2071210.1"/>
    </source>
</evidence>
<gene>
    <name evidence="1" type="ORF">IPOD504_LOCUS15031</name>
</gene>
<name>A0ABN8IZ15_9NEOP</name>
<reference evidence="1" key="1">
    <citation type="submission" date="2022-03" db="EMBL/GenBank/DDBJ databases">
        <authorList>
            <person name="Martin H S."/>
        </authorList>
    </citation>
    <scope>NUCLEOTIDE SEQUENCE</scope>
</reference>
<sequence>MTFNFMELRDRVTSETPVQKRKAITRHSALSFHLRRGARPSGVAMKNSIKPETGGVGSVAPGCPRTTVGAGAVESWEGGAVRFAVGVAGCPGGGGWVARPRLVRSIVVGVRAQARSAPPIVSNYTPPFVPAADRSRRQRFLFALNVRLPLR</sequence>